<evidence type="ECO:0000256" key="5">
    <source>
        <dbReference type="ARBA" id="ARBA00023049"/>
    </source>
</evidence>
<dbReference type="PANTHER" id="PTHR10127:SF780">
    <property type="entry name" value="METALLOENDOPEPTIDASE"/>
    <property type="match status" value="1"/>
</dbReference>
<dbReference type="InterPro" id="IPR001506">
    <property type="entry name" value="Peptidase_M12A"/>
</dbReference>
<dbReference type="GO" id="GO:0004222">
    <property type="term" value="F:metalloendopeptidase activity"/>
    <property type="evidence" value="ECO:0007669"/>
    <property type="project" value="UniProtKB-UniRule"/>
</dbReference>
<evidence type="ECO:0000256" key="7">
    <source>
        <dbReference type="PROSITE-ProRule" id="PRU01211"/>
    </source>
</evidence>
<evidence type="ECO:0000256" key="3">
    <source>
        <dbReference type="ARBA" id="ARBA00022801"/>
    </source>
</evidence>
<dbReference type="SUPFAM" id="SSF55486">
    <property type="entry name" value="Metalloproteases ('zincins'), catalytic domain"/>
    <property type="match status" value="2"/>
</dbReference>
<dbReference type="SMART" id="SM00235">
    <property type="entry name" value="ZnMc"/>
    <property type="match status" value="2"/>
</dbReference>
<gene>
    <name evidence="10" type="ORF">NECAME_05657</name>
</gene>
<evidence type="ECO:0000313" key="10">
    <source>
        <dbReference type="EMBL" id="ETN68291.1"/>
    </source>
</evidence>
<dbReference type="Proteomes" id="UP000053676">
    <property type="component" value="Unassembled WGS sequence"/>
</dbReference>
<dbReference type="GO" id="GO:0008270">
    <property type="term" value="F:zinc ion binding"/>
    <property type="evidence" value="ECO:0007669"/>
    <property type="project" value="InterPro"/>
</dbReference>
<evidence type="ECO:0000313" key="11">
    <source>
        <dbReference type="Proteomes" id="UP000053676"/>
    </source>
</evidence>
<evidence type="ECO:0000256" key="2">
    <source>
        <dbReference type="ARBA" id="ARBA00022723"/>
    </source>
</evidence>
<feature type="domain" description="Peptidase M12A" evidence="9">
    <location>
        <begin position="282"/>
        <end position="475"/>
    </location>
</feature>
<feature type="chain" id="PRO_5005149977" description="Metalloendopeptidase" evidence="8">
    <location>
        <begin position="17"/>
        <end position="536"/>
    </location>
</feature>
<dbReference type="EMBL" id="KI669288">
    <property type="protein sequence ID" value="ETN68291.1"/>
    <property type="molecule type" value="Genomic_DNA"/>
</dbReference>
<dbReference type="InterPro" id="IPR006026">
    <property type="entry name" value="Peptidase_Metallo"/>
</dbReference>
<feature type="active site" evidence="7">
    <location>
        <position position="373"/>
    </location>
</feature>
<dbReference type="PROSITE" id="PS51864">
    <property type="entry name" value="ASTACIN"/>
    <property type="match status" value="2"/>
</dbReference>
<evidence type="ECO:0000256" key="4">
    <source>
        <dbReference type="ARBA" id="ARBA00022833"/>
    </source>
</evidence>
<comment type="caution">
    <text evidence="7">Lacks conserved residue(s) required for the propagation of feature annotation.</text>
</comment>
<evidence type="ECO:0000256" key="8">
    <source>
        <dbReference type="RuleBase" id="RU361183"/>
    </source>
</evidence>
<dbReference type="GO" id="GO:0006508">
    <property type="term" value="P:proteolysis"/>
    <property type="evidence" value="ECO:0007669"/>
    <property type="project" value="UniProtKB-KW"/>
</dbReference>
<proteinExistence type="predicted"/>
<feature type="domain" description="Peptidase M12A" evidence="9">
    <location>
        <begin position="115"/>
        <end position="263"/>
    </location>
</feature>
<evidence type="ECO:0000259" key="9">
    <source>
        <dbReference type="PROSITE" id="PS51864"/>
    </source>
</evidence>
<evidence type="ECO:0000256" key="6">
    <source>
        <dbReference type="ARBA" id="ARBA00023157"/>
    </source>
</evidence>
<dbReference type="OrthoDB" id="291007at2759"/>
<dbReference type="Pfam" id="PF01400">
    <property type="entry name" value="Astacin"/>
    <property type="match status" value="2"/>
</dbReference>
<keyword evidence="2 8" id="KW-0479">Metal-binding</keyword>
<dbReference type="Gene3D" id="3.40.390.10">
    <property type="entry name" value="Collagenase (Catalytic Domain)"/>
    <property type="match status" value="2"/>
</dbReference>
<dbReference type="AlphaFoldDB" id="W2SHG5"/>
<keyword evidence="8" id="KW-0732">Signal</keyword>
<feature type="signal peptide" evidence="8">
    <location>
        <begin position="1"/>
        <end position="16"/>
    </location>
</feature>
<accession>W2SHG5</accession>
<keyword evidence="6" id="KW-1015">Disulfide bond</keyword>
<keyword evidence="1 8" id="KW-0645">Protease</keyword>
<reference evidence="11" key="1">
    <citation type="journal article" date="2014" name="Nat. Genet.">
        <title>Genome of the human hookworm Necator americanus.</title>
        <authorList>
            <person name="Tang Y.T."/>
            <person name="Gao X."/>
            <person name="Rosa B.A."/>
            <person name="Abubucker S."/>
            <person name="Hallsworth-Pepin K."/>
            <person name="Martin J."/>
            <person name="Tyagi R."/>
            <person name="Heizer E."/>
            <person name="Zhang X."/>
            <person name="Bhonagiri-Palsikar V."/>
            <person name="Minx P."/>
            <person name="Warren W.C."/>
            <person name="Wang Q."/>
            <person name="Zhan B."/>
            <person name="Hotez P.J."/>
            <person name="Sternberg P.W."/>
            <person name="Dougall A."/>
            <person name="Gaze S.T."/>
            <person name="Mulvenna J."/>
            <person name="Sotillo J."/>
            <person name="Ranganathan S."/>
            <person name="Rabelo E.M."/>
            <person name="Wilson R.K."/>
            <person name="Felgner P.L."/>
            <person name="Bethony J."/>
            <person name="Hawdon J.M."/>
            <person name="Gasser R.B."/>
            <person name="Loukas A."/>
            <person name="Mitreva M."/>
        </authorList>
    </citation>
    <scope>NUCLEOTIDE SEQUENCE [LARGE SCALE GENOMIC DNA]</scope>
</reference>
<comment type="cofactor">
    <cofactor evidence="8">
        <name>Zn(2+)</name>
        <dbReference type="ChEBI" id="CHEBI:29105"/>
    </cofactor>
    <text evidence="8">Binds 1 zinc ion per subunit.</text>
</comment>
<name>W2SHG5_NECAM</name>
<keyword evidence="5 8" id="KW-0482">Metalloprotease</keyword>
<dbReference type="PRINTS" id="PR00480">
    <property type="entry name" value="ASTACIN"/>
</dbReference>
<evidence type="ECO:0000256" key="1">
    <source>
        <dbReference type="ARBA" id="ARBA00022670"/>
    </source>
</evidence>
<keyword evidence="11" id="KW-1185">Reference proteome</keyword>
<dbReference type="PANTHER" id="PTHR10127">
    <property type="entry name" value="DISCOIDIN, CUB, EGF, LAMININ , AND ZINC METALLOPROTEASE DOMAIN CONTAINING"/>
    <property type="match status" value="1"/>
</dbReference>
<feature type="active site" evidence="7">
    <location>
        <position position="206"/>
    </location>
</feature>
<keyword evidence="4 8" id="KW-0862">Zinc</keyword>
<organism evidence="10 11">
    <name type="scientific">Necator americanus</name>
    <name type="common">Human hookworm</name>
    <dbReference type="NCBI Taxonomy" id="51031"/>
    <lineage>
        <taxon>Eukaryota</taxon>
        <taxon>Metazoa</taxon>
        <taxon>Ecdysozoa</taxon>
        <taxon>Nematoda</taxon>
        <taxon>Chromadorea</taxon>
        <taxon>Rhabditida</taxon>
        <taxon>Rhabditina</taxon>
        <taxon>Rhabditomorpha</taxon>
        <taxon>Strongyloidea</taxon>
        <taxon>Ancylostomatidae</taxon>
        <taxon>Bunostominae</taxon>
        <taxon>Necator</taxon>
    </lineage>
</organism>
<keyword evidence="3 8" id="KW-0378">Hydrolase</keyword>
<protein>
    <recommendedName>
        <fullName evidence="8">Metalloendopeptidase</fullName>
        <ecNumber evidence="8">3.4.24.-</ecNumber>
    </recommendedName>
</protein>
<sequence>MWVLLQFLLLVACARAGGDEFQALGLIYEVNFTALGNIHTELRKMGEQVIDSLKISKKEKNRLKEELEKQDKPLSGLLQDIVKGKSSIFQYVFQGDIILTKEQGDVLQKDIKGLQKAPYLPAMWSKGIKYSFHERANEKLKDAFKRAAKAWQRDTCVNITEDKTKSGDRVVVAGAPFCASYLGKRGGKQVIFLSGFCETFRSAAHELGHTLGLFQQESREDRDDYVKIVTENLEPNQVYMAFKQSQYTNNVSGIGYDFGSIMQAGARREQGEALLKDIKKSQQAPYLPPMWPSIYYSFYEGTKEKLKAVFKRAAEAWHKDTCVNITERKVGGSGDDLVVASAPFCASYLGRRGKKQVIFLSGFCETFRSAAHELGHTLGLFQQESREDRDDYVKIVTENLEPNQVYMSSKQTRNTNNYSDIGYDFGSIMEAGAKSGSINGGRTIDSIDPKYRKNLRSESISFADLYLVNKRYNCSECTFSTTSVLICAMDGTKREEPVFSGLSEPAMDEVCTALDFWFRHAPLALCCLKEREMALV</sequence>
<dbReference type="InterPro" id="IPR024079">
    <property type="entry name" value="MetalloPept_cat_dom_sf"/>
</dbReference>
<dbReference type="KEGG" id="nai:NECAME_05657"/>
<dbReference type="EC" id="3.4.24.-" evidence="8"/>